<evidence type="ECO:0000256" key="4">
    <source>
        <dbReference type="ARBA" id="ARBA00048462"/>
    </source>
</evidence>
<dbReference type="InterPro" id="IPR001227">
    <property type="entry name" value="Ac_transferase_dom_sf"/>
</dbReference>
<dbReference type="RefSeq" id="WP_184254519.1">
    <property type="nucleotide sequence ID" value="NZ_JACHIO010000006.1"/>
</dbReference>
<evidence type="ECO:0000256" key="3">
    <source>
        <dbReference type="ARBA" id="ARBA00023315"/>
    </source>
</evidence>
<dbReference type="Gene3D" id="3.40.366.10">
    <property type="entry name" value="Malonyl-Coenzyme A Acyl Carrier Protein, domain 2"/>
    <property type="match status" value="2"/>
</dbReference>
<dbReference type="GO" id="GO:0004314">
    <property type="term" value="F:[acyl-carrier-protein] S-malonyltransferase activity"/>
    <property type="evidence" value="ECO:0007669"/>
    <property type="project" value="UniProtKB-EC"/>
</dbReference>
<dbReference type="InterPro" id="IPR016035">
    <property type="entry name" value="Acyl_Trfase/lysoPLipase"/>
</dbReference>
<reference evidence="6 7" key="1">
    <citation type="submission" date="2020-08" db="EMBL/GenBank/DDBJ databases">
        <title>Genomic Encyclopedia of Type Strains, Phase IV (KMG-V): Genome sequencing to study the core and pangenomes of soil and plant-associated prokaryotes.</title>
        <authorList>
            <person name="Whitman W."/>
        </authorList>
    </citation>
    <scope>NUCLEOTIDE SEQUENCE [LARGE SCALE GENOMIC DNA]</scope>
    <source>
        <strain evidence="6 7">X5P3</strain>
    </source>
</reference>
<comment type="caution">
    <text evidence="6">The sequence shown here is derived from an EMBL/GenBank/DDBJ whole genome shotgun (WGS) entry which is preliminary data.</text>
</comment>
<dbReference type="GO" id="GO:0006633">
    <property type="term" value="P:fatty acid biosynthetic process"/>
    <property type="evidence" value="ECO:0007669"/>
    <property type="project" value="TreeGrafter"/>
</dbReference>
<evidence type="ECO:0000256" key="2">
    <source>
        <dbReference type="ARBA" id="ARBA00022679"/>
    </source>
</evidence>
<dbReference type="Gene3D" id="3.30.70.250">
    <property type="entry name" value="Malonyl-CoA ACP transacylase, ACP-binding"/>
    <property type="match status" value="2"/>
</dbReference>
<dbReference type="InterPro" id="IPR014043">
    <property type="entry name" value="Acyl_transferase_dom"/>
</dbReference>
<feature type="domain" description="Malonyl-CoA:ACP transacylase (MAT)" evidence="5">
    <location>
        <begin position="17"/>
        <end position="360"/>
    </location>
</feature>
<dbReference type="AlphaFoldDB" id="A0A7W8E996"/>
<evidence type="ECO:0000313" key="7">
    <source>
        <dbReference type="Proteomes" id="UP000584867"/>
    </source>
</evidence>
<dbReference type="GO" id="GO:0005829">
    <property type="term" value="C:cytosol"/>
    <property type="evidence" value="ECO:0007669"/>
    <property type="project" value="TreeGrafter"/>
</dbReference>
<dbReference type="SUPFAM" id="SSF52151">
    <property type="entry name" value="FabD/lysophospholipase-like"/>
    <property type="match status" value="1"/>
</dbReference>
<dbReference type="InterPro" id="IPR016036">
    <property type="entry name" value="Malonyl_transacylase_ACP-bd"/>
</dbReference>
<dbReference type="PANTHER" id="PTHR42681:SF1">
    <property type="entry name" value="MALONYL-COA-ACYL CARRIER PROTEIN TRANSACYLASE, MITOCHONDRIAL"/>
    <property type="match status" value="1"/>
</dbReference>
<dbReference type="Pfam" id="PF00698">
    <property type="entry name" value="Acyl_transf_1"/>
    <property type="match status" value="2"/>
</dbReference>
<keyword evidence="2 6" id="KW-0808">Transferase</keyword>
<dbReference type="SUPFAM" id="SSF55048">
    <property type="entry name" value="Probable ACP-binding domain of malonyl-CoA ACP transacylase"/>
    <property type="match status" value="1"/>
</dbReference>
<accession>A0A7W8E996</accession>
<evidence type="ECO:0000256" key="1">
    <source>
        <dbReference type="ARBA" id="ARBA00013258"/>
    </source>
</evidence>
<dbReference type="InterPro" id="IPR050858">
    <property type="entry name" value="Mal-CoA-ACP_Trans/PKS_FabD"/>
</dbReference>
<sequence>MTVETPASQTERKIALLFPGQGSQTVGMGRALYDTFPAARAVFEEADDALGFALSKVIFEGPEDELKRTEHTQPGILTVSIAALRVLEPELKSRGLSIAFAAGHSLGEYSAHVAAGTFGFDDAVRTVRLRGQYMQSAVPAGQGAMAAILGLPVEQINDICARVADDLTQAPPQDPGNPSTQAAAAVDALADPNNPASTPVEAASRVSAVVAPANINSPDQIVISGTTAAVERAAELCKEAGAKRTVMLSVSGPFHSALMQPAQDELTSRLESIAFNDPVFPIAANVDARLMTRGSEVRDALIRQVTGAVRWVECIQLLQQSGATNYIEVGPGKVLSGLNRQIDRALATTNVEDPASLEKTLAVFA</sequence>
<name>A0A7W8E996_9BACT</name>
<dbReference type="SMART" id="SM00827">
    <property type="entry name" value="PKS_AT"/>
    <property type="match status" value="1"/>
</dbReference>
<comment type="catalytic activity">
    <reaction evidence="4">
        <text>holo-[ACP] + malonyl-CoA = malonyl-[ACP] + CoA</text>
        <dbReference type="Rhea" id="RHEA:41792"/>
        <dbReference type="Rhea" id="RHEA-COMP:9623"/>
        <dbReference type="Rhea" id="RHEA-COMP:9685"/>
        <dbReference type="ChEBI" id="CHEBI:57287"/>
        <dbReference type="ChEBI" id="CHEBI:57384"/>
        <dbReference type="ChEBI" id="CHEBI:64479"/>
        <dbReference type="ChEBI" id="CHEBI:78449"/>
        <dbReference type="EC" id="2.3.1.39"/>
    </reaction>
</comment>
<organism evidence="6 7">
    <name type="scientific">Granulicella mallensis</name>
    <dbReference type="NCBI Taxonomy" id="940614"/>
    <lineage>
        <taxon>Bacteria</taxon>
        <taxon>Pseudomonadati</taxon>
        <taxon>Acidobacteriota</taxon>
        <taxon>Terriglobia</taxon>
        <taxon>Terriglobales</taxon>
        <taxon>Acidobacteriaceae</taxon>
        <taxon>Granulicella</taxon>
    </lineage>
</organism>
<protein>
    <recommendedName>
        <fullName evidence="1">[acyl-carrier-protein] S-malonyltransferase</fullName>
        <ecNumber evidence="1">2.3.1.39</ecNumber>
    </recommendedName>
</protein>
<evidence type="ECO:0000313" key="6">
    <source>
        <dbReference type="EMBL" id="MBB5063379.1"/>
    </source>
</evidence>
<gene>
    <name evidence="6" type="ORF">HDF15_001721</name>
</gene>
<dbReference type="EMBL" id="JACHIO010000006">
    <property type="protein sequence ID" value="MBB5063379.1"/>
    <property type="molecule type" value="Genomic_DNA"/>
</dbReference>
<dbReference type="Proteomes" id="UP000584867">
    <property type="component" value="Unassembled WGS sequence"/>
</dbReference>
<evidence type="ECO:0000259" key="5">
    <source>
        <dbReference type="SMART" id="SM00827"/>
    </source>
</evidence>
<proteinExistence type="predicted"/>
<dbReference type="EC" id="2.3.1.39" evidence="1"/>
<dbReference type="PANTHER" id="PTHR42681">
    <property type="entry name" value="MALONYL-COA-ACYL CARRIER PROTEIN TRANSACYLASE, MITOCHONDRIAL"/>
    <property type="match status" value="1"/>
</dbReference>
<keyword evidence="3 6" id="KW-0012">Acyltransferase</keyword>